<keyword evidence="2 7" id="KW-0812">Transmembrane</keyword>
<sequence>MTDYTLRAIVFFAVLIALIVWQRYSPRSTLRKWKTRWRHNLLLFTSGILVVRIIQPVLLSVVAYSFHDGLLTYIAAPSLLATLIGIVLLDLIIYWQHRAFHTIPIFWRLHRVHHTDPELDISSALRFHPLEILVSLIIKSFAIVLLGIPALSVLIFDILLNAASLFNHTNARLPARIEKMVRLFIVTPDHHRIHHSRNNQEANSNYAFFLSLWDRLFQSYTHSAQYGDHQLSIGLPHTKQYEPNSVVSLFTMPFWTKSRTSKEVKED</sequence>
<feature type="domain" description="Fatty acid hydroxylase" evidence="8">
    <location>
        <begin position="83"/>
        <end position="218"/>
    </location>
</feature>
<evidence type="ECO:0000256" key="1">
    <source>
        <dbReference type="ARBA" id="ARBA00004127"/>
    </source>
</evidence>
<keyword evidence="3 7" id="KW-1133">Transmembrane helix</keyword>
<dbReference type="PANTHER" id="PTHR21624:SF1">
    <property type="entry name" value="ALKYLGLYCEROL MONOOXYGENASE"/>
    <property type="match status" value="1"/>
</dbReference>
<gene>
    <name evidence="9" type="ORF">DFP79_2852</name>
</gene>
<dbReference type="OrthoDB" id="9770329at2"/>
<keyword evidence="10" id="KW-1185">Reference proteome</keyword>
<organism evidence="9 10">
    <name type="scientific">Marinomonas balearica</name>
    <dbReference type="NCBI Taxonomy" id="491947"/>
    <lineage>
        <taxon>Bacteria</taxon>
        <taxon>Pseudomonadati</taxon>
        <taxon>Pseudomonadota</taxon>
        <taxon>Gammaproteobacteria</taxon>
        <taxon>Oceanospirillales</taxon>
        <taxon>Oceanospirillaceae</taxon>
        <taxon>Marinomonas</taxon>
    </lineage>
</organism>
<dbReference type="GO" id="GO:0008610">
    <property type="term" value="P:lipid biosynthetic process"/>
    <property type="evidence" value="ECO:0007669"/>
    <property type="project" value="InterPro"/>
</dbReference>
<evidence type="ECO:0000259" key="8">
    <source>
        <dbReference type="Pfam" id="PF04116"/>
    </source>
</evidence>
<evidence type="ECO:0000313" key="10">
    <source>
        <dbReference type="Proteomes" id="UP000294656"/>
    </source>
</evidence>
<dbReference type="PANTHER" id="PTHR21624">
    <property type="entry name" value="STEROL DESATURASE-RELATED PROTEIN"/>
    <property type="match status" value="1"/>
</dbReference>
<feature type="transmembrane region" description="Helical" evidence="7">
    <location>
        <begin position="6"/>
        <end position="21"/>
    </location>
</feature>
<evidence type="ECO:0000256" key="3">
    <source>
        <dbReference type="ARBA" id="ARBA00022989"/>
    </source>
</evidence>
<proteinExistence type="predicted"/>
<evidence type="ECO:0000256" key="7">
    <source>
        <dbReference type="SAM" id="Phobius"/>
    </source>
</evidence>
<comment type="caution">
    <text evidence="9">The sequence shown here is derived from an EMBL/GenBank/DDBJ whole genome shotgun (WGS) entry which is preliminary data.</text>
</comment>
<dbReference type="AlphaFoldDB" id="A0A4R6M811"/>
<dbReference type="GO" id="GO:0005506">
    <property type="term" value="F:iron ion binding"/>
    <property type="evidence" value="ECO:0007669"/>
    <property type="project" value="InterPro"/>
</dbReference>
<evidence type="ECO:0000256" key="5">
    <source>
        <dbReference type="ARBA" id="ARBA00023098"/>
    </source>
</evidence>
<feature type="transmembrane region" description="Helical" evidence="7">
    <location>
        <begin position="136"/>
        <end position="160"/>
    </location>
</feature>
<dbReference type="GO" id="GO:0012505">
    <property type="term" value="C:endomembrane system"/>
    <property type="evidence" value="ECO:0007669"/>
    <property type="project" value="UniProtKB-SubCell"/>
</dbReference>
<comment type="subcellular location">
    <subcellularLocation>
        <location evidence="1">Endomembrane system</location>
        <topology evidence="1">Multi-pass membrane protein</topology>
    </subcellularLocation>
</comment>
<name>A0A4R6M811_9GAMM</name>
<dbReference type="GO" id="GO:0016020">
    <property type="term" value="C:membrane"/>
    <property type="evidence" value="ECO:0007669"/>
    <property type="project" value="GOC"/>
</dbReference>
<protein>
    <submittedName>
        <fullName evidence="9">Sterol desaturase/sphingolipid hydroxylase (Fatty acid hydroxylase superfamily)</fullName>
    </submittedName>
</protein>
<keyword evidence="5" id="KW-0443">Lipid metabolism</keyword>
<feature type="transmembrane region" description="Helical" evidence="7">
    <location>
        <begin position="70"/>
        <end position="95"/>
    </location>
</feature>
<keyword evidence="6 7" id="KW-0472">Membrane</keyword>
<evidence type="ECO:0000256" key="6">
    <source>
        <dbReference type="ARBA" id="ARBA00023136"/>
    </source>
</evidence>
<accession>A0A4R6M811</accession>
<dbReference type="GO" id="GO:0050479">
    <property type="term" value="F:glyceryl-ether monooxygenase activity"/>
    <property type="evidence" value="ECO:0007669"/>
    <property type="project" value="TreeGrafter"/>
</dbReference>
<dbReference type="EMBL" id="SNXC01000014">
    <property type="protein sequence ID" value="TDO96279.1"/>
    <property type="molecule type" value="Genomic_DNA"/>
</dbReference>
<dbReference type="Pfam" id="PF04116">
    <property type="entry name" value="FA_hydroxylase"/>
    <property type="match status" value="1"/>
</dbReference>
<evidence type="ECO:0000313" key="9">
    <source>
        <dbReference type="EMBL" id="TDO96279.1"/>
    </source>
</evidence>
<dbReference type="InterPro" id="IPR051689">
    <property type="entry name" value="Sterol_desaturase/TMEM195"/>
</dbReference>
<keyword evidence="4" id="KW-0560">Oxidoreductase</keyword>
<dbReference type="GO" id="GO:0006643">
    <property type="term" value="P:membrane lipid metabolic process"/>
    <property type="evidence" value="ECO:0007669"/>
    <property type="project" value="TreeGrafter"/>
</dbReference>
<evidence type="ECO:0000256" key="4">
    <source>
        <dbReference type="ARBA" id="ARBA00023002"/>
    </source>
</evidence>
<feature type="transmembrane region" description="Helical" evidence="7">
    <location>
        <begin position="41"/>
        <end position="64"/>
    </location>
</feature>
<evidence type="ECO:0000256" key="2">
    <source>
        <dbReference type="ARBA" id="ARBA00022692"/>
    </source>
</evidence>
<reference evidence="9 10" key="1">
    <citation type="submission" date="2019-03" db="EMBL/GenBank/DDBJ databases">
        <title>Genomic Encyclopedia of Type Strains, Phase III (KMG-III): the genomes of soil and plant-associated and newly described type strains.</title>
        <authorList>
            <person name="Whitman W."/>
        </authorList>
    </citation>
    <scope>NUCLEOTIDE SEQUENCE [LARGE SCALE GENOMIC DNA]</scope>
    <source>
        <strain evidence="9 10">CECT 7378</strain>
    </source>
</reference>
<dbReference type="InterPro" id="IPR006694">
    <property type="entry name" value="Fatty_acid_hydroxylase"/>
</dbReference>
<dbReference type="RefSeq" id="WP_133504577.1">
    <property type="nucleotide sequence ID" value="NZ_SNXC01000014.1"/>
</dbReference>
<dbReference type="Proteomes" id="UP000294656">
    <property type="component" value="Unassembled WGS sequence"/>
</dbReference>